<feature type="transmembrane region" description="Helical" evidence="1">
    <location>
        <begin position="23"/>
        <end position="44"/>
    </location>
</feature>
<proteinExistence type="predicted"/>
<keyword evidence="3" id="KW-1185">Reference proteome</keyword>
<name>A0AAD9V3V8_ACRCE</name>
<keyword evidence="1" id="KW-0472">Membrane</keyword>
<accession>A0AAD9V3V8</accession>
<evidence type="ECO:0000313" key="3">
    <source>
        <dbReference type="Proteomes" id="UP001249851"/>
    </source>
</evidence>
<reference evidence="2" key="2">
    <citation type="journal article" date="2023" name="Science">
        <title>Genomic signatures of disease resistance in endangered staghorn corals.</title>
        <authorList>
            <person name="Vollmer S.V."/>
            <person name="Selwyn J.D."/>
            <person name="Despard B.A."/>
            <person name="Roesel C.L."/>
        </authorList>
    </citation>
    <scope>NUCLEOTIDE SEQUENCE</scope>
    <source>
        <strain evidence="2">K2</strain>
    </source>
</reference>
<dbReference type="AlphaFoldDB" id="A0AAD9V3V8"/>
<dbReference type="Proteomes" id="UP001249851">
    <property type="component" value="Unassembled WGS sequence"/>
</dbReference>
<protein>
    <submittedName>
        <fullName evidence="2">Uncharacterized protein</fullName>
    </submittedName>
</protein>
<feature type="non-terminal residue" evidence="2">
    <location>
        <position position="1"/>
    </location>
</feature>
<comment type="caution">
    <text evidence="2">The sequence shown here is derived from an EMBL/GenBank/DDBJ whole genome shotgun (WGS) entry which is preliminary data.</text>
</comment>
<dbReference type="EMBL" id="JARQWQ010000037">
    <property type="protein sequence ID" value="KAK2560314.1"/>
    <property type="molecule type" value="Genomic_DNA"/>
</dbReference>
<evidence type="ECO:0000256" key="1">
    <source>
        <dbReference type="SAM" id="Phobius"/>
    </source>
</evidence>
<gene>
    <name evidence="2" type="ORF">P5673_017314</name>
</gene>
<keyword evidence="1" id="KW-0812">Transmembrane</keyword>
<evidence type="ECO:0000313" key="2">
    <source>
        <dbReference type="EMBL" id="KAK2560314.1"/>
    </source>
</evidence>
<keyword evidence="1" id="KW-1133">Transmembrane helix</keyword>
<sequence>MDQGPNDQNKGYQIGWVFLKGPPLAHCCFLFMRVSFLMSFIHILRPYTLMLIHNAALQTYATGSFIDDDKTEFLMIDSRQQLAKVLCDTIN</sequence>
<reference evidence="2" key="1">
    <citation type="journal article" date="2023" name="G3 (Bethesda)">
        <title>Whole genome assembly and annotation of the endangered Caribbean coral Acropora cervicornis.</title>
        <authorList>
            <person name="Selwyn J.D."/>
            <person name="Vollmer S.V."/>
        </authorList>
    </citation>
    <scope>NUCLEOTIDE SEQUENCE</scope>
    <source>
        <strain evidence="2">K2</strain>
    </source>
</reference>
<organism evidence="2 3">
    <name type="scientific">Acropora cervicornis</name>
    <name type="common">Staghorn coral</name>
    <dbReference type="NCBI Taxonomy" id="6130"/>
    <lineage>
        <taxon>Eukaryota</taxon>
        <taxon>Metazoa</taxon>
        <taxon>Cnidaria</taxon>
        <taxon>Anthozoa</taxon>
        <taxon>Hexacorallia</taxon>
        <taxon>Scleractinia</taxon>
        <taxon>Astrocoeniina</taxon>
        <taxon>Acroporidae</taxon>
        <taxon>Acropora</taxon>
    </lineage>
</organism>